<sequence length="257" mass="30269">MREEELLKKIDPKKLPRHIAIIMDGNGRWARMRKLNRIEGHRRATETVRNVVMTCRELNIEILTLYTFSQENWNRPKTEISALMILLKKFLRDELEEMMGNNIRLISIGRTERLPVDVKRTLDFVTGQTKNNDGMILNLALSYGSRTEIIDTVKKIANKVKEKTLGIDEINDEIFSKNLYTSDLPDPDLMIRTSGEMRISNFLLWQLAYAELWITPVLWPDFNKVHLFEAILDYQSRERRFGLTAEQLKEKKRVMLF</sequence>
<keyword evidence="2" id="KW-0479">Metal-binding</keyword>
<feature type="binding site" evidence="2">
    <location>
        <position position="75"/>
    </location>
    <ligand>
        <name>substrate</name>
    </ligand>
</feature>
<feature type="binding site" evidence="2">
    <location>
        <position position="37"/>
    </location>
    <ligand>
        <name>substrate</name>
    </ligand>
</feature>
<dbReference type="Pfam" id="PF01255">
    <property type="entry name" value="Prenyltransf"/>
    <property type="match status" value="1"/>
</dbReference>
<dbReference type="STRING" id="1817883.A3G31_11465"/>
<comment type="subunit">
    <text evidence="2">Homodimer.</text>
</comment>
<reference evidence="3 4" key="1">
    <citation type="journal article" date="2016" name="Nat. Commun.">
        <title>Thousands of microbial genomes shed light on interconnected biogeochemical processes in an aquifer system.</title>
        <authorList>
            <person name="Anantharaman K."/>
            <person name="Brown C.T."/>
            <person name="Hug L.A."/>
            <person name="Sharon I."/>
            <person name="Castelle C.J."/>
            <person name="Probst A.J."/>
            <person name="Thomas B.C."/>
            <person name="Singh A."/>
            <person name="Wilkins M.J."/>
            <person name="Karaoz U."/>
            <person name="Brodie E.L."/>
            <person name="Williams K.H."/>
            <person name="Hubbard S.S."/>
            <person name="Banfield J.F."/>
        </authorList>
    </citation>
    <scope>NUCLEOTIDE SEQUENCE [LARGE SCALE GENOMIC DNA]</scope>
</reference>
<evidence type="ECO:0000313" key="4">
    <source>
        <dbReference type="Proteomes" id="UP000178082"/>
    </source>
</evidence>
<protein>
    <recommendedName>
        <fullName evidence="2">Isoprenyl transferase</fullName>
        <ecNumber evidence="2">2.5.1.-</ecNumber>
    </recommendedName>
</protein>
<organism evidence="3 4">
    <name type="scientific">Candidatus Schekmanbacteria bacterium RIFCSPLOWO2_12_FULL_38_15</name>
    <dbReference type="NCBI Taxonomy" id="1817883"/>
    <lineage>
        <taxon>Bacteria</taxon>
        <taxon>Candidatus Schekmaniibacteriota</taxon>
    </lineage>
</organism>
<feature type="binding site" evidence="2">
    <location>
        <position position="41"/>
    </location>
    <ligand>
        <name>substrate</name>
    </ligand>
</feature>
<name>A0A1F7SH57_9BACT</name>
<gene>
    <name evidence="3" type="ORF">A3G31_11465</name>
</gene>
<feature type="binding site" evidence="2">
    <location>
        <begin position="25"/>
        <end position="28"/>
    </location>
    <ligand>
        <name>substrate</name>
    </ligand>
</feature>
<dbReference type="InterPro" id="IPR018520">
    <property type="entry name" value="UPP_synth-like_CS"/>
</dbReference>
<dbReference type="EC" id="2.5.1.-" evidence="2"/>
<comment type="similarity">
    <text evidence="2">Belongs to the UPP synthase family.</text>
</comment>
<dbReference type="InterPro" id="IPR001441">
    <property type="entry name" value="UPP_synth-like"/>
</dbReference>
<dbReference type="GO" id="GO:0016094">
    <property type="term" value="P:polyprenol biosynthetic process"/>
    <property type="evidence" value="ECO:0007669"/>
    <property type="project" value="TreeGrafter"/>
</dbReference>
<dbReference type="PANTHER" id="PTHR10291:SF0">
    <property type="entry name" value="DEHYDRODOLICHYL DIPHOSPHATE SYNTHASE 2"/>
    <property type="match status" value="1"/>
</dbReference>
<evidence type="ECO:0000256" key="2">
    <source>
        <dbReference type="HAMAP-Rule" id="MF_01139"/>
    </source>
</evidence>
<dbReference type="Proteomes" id="UP000178082">
    <property type="component" value="Unassembled WGS sequence"/>
</dbReference>
<accession>A0A1F7SH57</accession>
<dbReference type="PROSITE" id="PS01066">
    <property type="entry name" value="UPP_SYNTHASE"/>
    <property type="match status" value="1"/>
</dbReference>
<feature type="binding site" evidence="2">
    <location>
        <begin position="198"/>
        <end position="200"/>
    </location>
    <ligand>
        <name>substrate</name>
    </ligand>
</feature>
<dbReference type="NCBIfam" id="TIGR00055">
    <property type="entry name" value="uppS"/>
    <property type="match status" value="1"/>
</dbReference>
<keyword evidence="2" id="KW-0460">Magnesium</keyword>
<dbReference type="HAMAP" id="MF_01139">
    <property type="entry name" value="ISPT"/>
    <property type="match status" value="1"/>
</dbReference>
<dbReference type="CDD" id="cd00475">
    <property type="entry name" value="Cis_IPPS"/>
    <property type="match status" value="1"/>
</dbReference>
<feature type="active site" evidence="2">
    <location>
        <position position="24"/>
    </location>
</feature>
<dbReference type="InterPro" id="IPR036424">
    <property type="entry name" value="UPP_synth-like_sf"/>
</dbReference>
<evidence type="ECO:0000256" key="1">
    <source>
        <dbReference type="ARBA" id="ARBA00022679"/>
    </source>
</evidence>
<dbReference type="NCBIfam" id="NF011405">
    <property type="entry name" value="PRK14830.1"/>
    <property type="match status" value="1"/>
</dbReference>
<feature type="binding site" evidence="2">
    <location>
        <position position="24"/>
    </location>
    <ligand>
        <name>Mg(2+)</name>
        <dbReference type="ChEBI" id="CHEBI:18420"/>
    </ligand>
</feature>
<feature type="binding site" evidence="2">
    <location>
        <position position="73"/>
    </location>
    <ligand>
        <name>substrate</name>
    </ligand>
</feature>
<evidence type="ECO:0000313" key="3">
    <source>
        <dbReference type="EMBL" id="OGL52578.1"/>
    </source>
</evidence>
<comment type="cofactor">
    <cofactor evidence="2">
        <name>Mg(2+)</name>
        <dbReference type="ChEBI" id="CHEBI:18420"/>
    </cofactor>
    <text evidence="2">Binds 2 magnesium ions per subunit.</text>
</comment>
<keyword evidence="1 2" id="KW-0808">Transferase</keyword>
<feature type="binding site" evidence="2">
    <location>
        <position position="211"/>
    </location>
    <ligand>
        <name>Mg(2+)</name>
        <dbReference type="ChEBI" id="CHEBI:18420"/>
    </ligand>
</feature>
<dbReference type="SUPFAM" id="SSF64005">
    <property type="entry name" value="Undecaprenyl diphosphate synthase"/>
    <property type="match status" value="1"/>
</dbReference>
<proteinExistence type="inferred from homology"/>
<feature type="binding site" evidence="2">
    <location>
        <position position="29"/>
    </location>
    <ligand>
        <name>substrate</name>
    </ligand>
</feature>
<comment type="function">
    <text evidence="2">Catalyzes the condensation of isopentenyl diphosphate (IPP) with allylic pyrophosphates generating different type of terpenoids.</text>
</comment>
<dbReference type="EMBL" id="MGDI01000031">
    <property type="protein sequence ID" value="OGL52578.1"/>
    <property type="molecule type" value="Genomic_DNA"/>
</dbReference>
<dbReference type="Gene3D" id="3.40.1180.10">
    <property type="entry name" value="Decaprenyl diphosphate synthase-like"/>
    <property type="match status" value="1"/>
</dbReference>
<dbReference type="GO" id="GO:0045547">
    <property type="term" value="F:ditrans,polycis-polyprenyl diphosphate synthase [(2E,6E)-farnesyl diphosphate specific] activity"/>
    <property type="evidence" value="ECO:0007669"/>
    <property type="project" value="TreeGrafter"/>
</dbReference>
<dbReference type="GO" id="GO:0000287">
    <property type="term" value="F:magnesium ion binding"/>
    <property type="evidence" value="ECO:0007669"/>
    <property type="project" value="UniProtKB-UniRule"/>
</dbReference>
<feature type="binding site" evidence="2">
    <location>
        <begin position="69"/>
        <end position="71"/>
    </location>
    <ligand>
        <name>substrate</name>
    </ligand>
</feature>
<dbReference type="FunFam" id="3.40.1180.10:FF:000001">
    <property type="entry name" value="(2E,6E)-farnesyl-diphosphate-specific ditrans,polycis-undecaprenyl-diphosphate synthase"/>
    <property type="match status" value="1"/>
</dbReference>
<feature type="binding site" evidence="2">
    <location>
        <position position="192"/>
    </location>
    <ligand>
        <name>substrate</name>
    </ligand>
</feature>
<dbReference type="PANTHER" id="PTHR10291">
    <property type="entry name" value="DEHYDRODOLICHYL DIPHOSPHATE SYNTHASE FAMILY MEMBER"/>
    <property type="match status" value="1"/>
</dbReference>
<comment type="caution">
    <text evidence="3">The sequence shown here is derived from an EMBL/GenBank/DDBJ whole genome shotgun (WGS) entry which is preliminary data.</text>
</comment>
<dbReference type="AlphaFoldDB" id="A0A1F7SH57"/>
<feature type="active site" description="Proton acceptor" evidence="2">
    <location>
        <position position="72"/>
    </location>
</feature>